<comment type="pathway">
    <text evidence="4">Cofactor biosynthesis; ubiquinone biosynthesis.</text>
</comment>
<dbReference type="GO" id="GO:0042866">
    <property type="term" value="P:pyruvate biosynthetic process"/>
    <property type="evidence" value="ECO:0007669"/>
    <property type="project" value="UniProtKB-UniRule"/>
</dbReference>
<comment type="similarity">
    <text evidence="4">Belongs to the UbiC family.</text>
</comment>
<dbReference type="EMBL" id="LMXI01000100">
    <property type="protein sequence ID" value="KRT59700.1"/>
    <property type="molecule type" value="Genomic_DNA"/>
</dbReference>
<dbReference type="RefSeq" id="WP_005962708.1">
    <property type="nucleotide sequence ID" value="NZ_KQ556969.1"/>
</dbReference>
<name>A0A0T5ZA11_9GAMM</name>
<accession>A0A0T5ZA11</accession>
<evidence type="ECO:0000313" key="8">
    <source>
        <dbReference type="Proteomes" id="UP000051634"/>
    </source>
</evidence>
<proteinExistence type="inferred from homology"/>
<dbReference type="AlphaFoldDB" id="A0A0T5ZA11"/>
<evidence type="ECO:0000256" key="4">
    <source>
        <dbReference type="HAMAP-Rule" id="MF_01632"/>
    </source>
</evidence>
<comment type="function">
    <text evidence="4">Removes the pyruvyl group from chorismate, with concomitant aromatization of the ring, to provide 4-hydroxybenzoate (4HB) for the ubiquinone pathway.</text>
</comment>
<dbReference type="InterPro" id="IPR007440">
    <property type="entry name" value="Chorismate--pyruvate_lyase"/>
</dbReference>
<keyword evidence="4" id="KW-0670">Pyruvate</keyword>
<feature type="binding site" evidence="4">
    <location>
        <position position="82"/>
    </location>
    <ligand>
        <name>substrate</name>
    </ligand>
</feature>
<dbReference type="Gene3D" id="3.40.1410.10">
    <property type="entry name" value="Chorismate lyase-like"/>
    <property type="match status" value="1"/>
</dbReference>
<dbReference type="STRING" id="54398.Ga0074115_1139"/>
<organism evidence="6 7">
    <name type="scientific">endosymbiont of Ridgeia piscesae</name>
    <dbReference type="NCBI Taxonomy" id="54398"/>
    <lineage>
        <taxon>Bacteria</taxon>
        <taxon>Pseudomonadati</taxon>
        <taxon>Pseudomonadota</taxon>
        <taxon>Gammaproteobacteria</taxon>
        <taxon>sulfur-oxidizing symbionts</taxon>
    </lineage>
</organism>
<dbReference type="Proteomes" id="UP000051276">
    <property type="component" value="Unassembled WGS sequence"/>
</dbReference>
<feature type="binding site" evidence="4">
    <location>
        <position position="179"/>
    </location>
    <ligand>
        <name>substrate</name>
    </ligand>
</feature>
<comment type="caution">
    <text evidence="6">The sequence shown here is derived from an EMBL/GenBank/DDBJ whole genome shotgun (WGS) entry which is preliminary data.</text>
</comment>
<dbReference type="HAMAP" id="MF_01632">
    <property type="entry name" value="UbiC"/>
    <property type="match status" value="1"/>
</dbReference>
<evidence type="ECO:0000256" key="3">
    <source>
        <dbReference type="ARBA" id="ARBA00023239"/>
    </source>
</evidence>
<dbReference type="GO" id="GO:0008813">
    <property type="term" value="F:chorismate lyase activity"/>
    <property type="evidence" value="ECO:0007669"/>
    <property type="project" value="UniProtKB-UniRule"/>
</dbReference>
<keyword evidence="1 4" id="KW-0963">Cytoplasm</keyword>
<keyword evidence="2 4" id="KW-0831">Ubiquinone biosynthesis</keyword>
<dbReference type="Pfam" id="PF04345">
    <property type="entry name" value="Chor_lyase"/>
    <property type="match status" value="1"/>
</dbReference>
<comment type="catalytic activity">
    <reaction evidence="4">
        <text>chorismate = 4-hydroxybenzoate + pyruvate</text>
        <dbReference type="Rhea" id="RHEA:16505"/>
        <dbReference type="ChEBI" id="CHEBI:15361"/>
        <dbReference type="ChEBI" id="CHEBI:17879"/>
        <dbReference type="ChEBI" id="CHEBI:29748"/>
        <dbReference type="EC" id="4.1.3.40"/>
    </reaction>
</comment>
<dbReference type="Proteomes" id="UP000051634">
    <property type="component" value="Unassembled WGS sequence"/>
</dbReference>
<dbReference type="InterPro" id="IPR028978">
    <property type="entry name" value="Chorismate_lyase_/UTRA_dom_sf"/>
</dbReference>
<dbReference type="EMBL" id="LDXT01000084">
    <property type="protein sequence ID" value="KRT55037.1"/>
    <property type="molecule type" value="Genomic_DNA"/>
</dbReference>
<dbReference type="PANTHER" id="PTHR38683">
    <property type="entry name" value="CHORISMATE PYRUVATE-LYASE"/>
    <property type="match status" value="1"/>
</dbReference>
<keyword evidence="3 4" id="KW-0456">Lyase</keyword>
<sequence>MSGSRDNTVVEPNWSGWNRQRLTQVPAGVLPWLRDEGSLTRRVVAACSGRFRVRLLRQAWGTPFYSEAQLLRMRRGEVALVREVELLCDEVPWVFARTLIPASTLRGAARRLTLLGDKPLGAVLFSDSRIKRGRTQVARLQPRHRLFSAASVDLQPVPDELWGRRTLFHVSGRPLLVNEIFLPRIPMEKTS</sequence>
<protein>
    <recommendedName>
        <fullName evidence="4">Probable chorismate pyruvate-lyase</fullName>
        <shortName evidence="4">CL</shortName>
        <shortName evidence="4">CPL</shortName>
        <ecNumber evidence="4">4.1.3.40</ecNumber>
    </recommendedName>
</protein>
<comment type="caution">
    <text evidence="4">Lacks conserved residue(s) required for the propagation of feature annotation.</text>
</comment>
<dbReference type="EC" id="4.1.3.40" evidence="4"/>
<dbReference type="PATRIC" id="fig|54398.3.peg.1791"/>
<evidence type="ECO:0000256" key="2">
    <source>
        <dbReference type="ARBA" id="ARBA00022688"/>
    </source>
</evidence>
<dbReference type="PANTHER" id="PTHR38683:SF1">
    <property type="entry name" value="CHORISMATE PYRUVATE-LYASE"/>
    <property type="match status" value="1"/>
</dbReference>
<evidence type="ECO:0000313" key="6">
    <source>
        <dbReference type="EMBL" id="KRT59700.1"/>
    </source>
</evidence>
<dbReference type="SUPFAM" id="SSF64288">
    <property type="entry name" value="Chorismate lyase-like"/>
    <property type="match status" value="1"/>
</dbReference>
<dbReference type="GO" id="GO:0006744">
    <property type="term" value="P:ubiquinone biosynthetic process"/>
    <property type="evidence" value="ECO:0007669"/>
    <property type="project" value="UniProtKB-UniRule"/>
</dbReference>
<dbReference type="OrthoDB" id="9789493at2"/>
<comment type="subcellular location">
    <subcellularLocation>
        <location evidence="4">Cytoplasm</location>
    </subcellularLocation>
</comment>
<dbReference type="GO" id="GO:0005829">
    <property type="term" value="C:cytosol"/>
    <property type="evidence" value="ECO:0007669"/>
    <property type="project" value="TreeGrafter"/>
</dbReference>
<evidence type="ECO:0000313" key="7">
    <source>
        <dbReference type="Proteomes" id="UP000051276"/>
    </source>
</evidence>
<dbReference type="UniPathway" id="UPA00232"/>
<evidence type="ECO:0000313" key="5">
    <source>
        <dbReference type="EMBL" id="KRT55037.1"/>
    </source>
</evidence>
<feature type="binding site" evidence="4">
    <location>
        <position position="120"/>
    </location>
    <ligand>
        <name>substrate</name>
    </ligand>
</feature>
<evidence type="ECO:0000256" key="1">
    <source>
        <dbReference type="ARBA" id="ARBA00022490"/>
    </source>
</evidence>
<keyword evidence="8" id="KW-1185">Reference proteome</keyword>
<gene>
    <name evidence="4" type="primary">ubiC</name>
    <name evidence="5" type="ORF">Ga0074115_1139</name>
    <name evidence="6" type="ORF">Ga0076813_15945</name>
</gene>
<reference evidence="7 8" key="1">
    <citation type="submission" date="2015-11" db="EMBL/GenBank/DDBJ databases">
        <title>The genome of Candidatus Endoriftia persephone in Ridgeia piscesae and population structure of the North Eastern Pacific vestimentiferan symbionts.</title>
        <authorList>
            <person name="Perez M."/>
            <person name="Juniper K.S."/>
        </authorList>
    </citation>
    <scope>NUCLEOTIDE SEQUENCE [LARGE SCALE GENOMIC DNA]</scope>
    <source>
        <strain evidence="6">Ind10</strain>
        <strain evidence="5">Ind11</strain>
    </source>
</reference>